<dbReference type="Gene3D" id="2.130.10.10">
    <property type="entry name" value="YVTN repeat-like/Quinoprotein amine dehydrogenase"/>
    <property type="match status" value="1"/>
</dbReference>
<protein>
    <recommendedName>
        <fullName evidence="4">Polyvinyl alcohol dehydrogenase (Cytochrome)</fullName>
    </recommendedName>
</protein>
<keyword evidence="3" id="KW-1185">Reference proteome</keyword>
<dbReference type="InterPro" id="IPR011047">
    <property type="entry name" value="Quinoprotein_ADH-like_sf"/>
</dbReference>
<dbReference type="InterPro" id="IPR015943">
    <property type="entry name" value="WD40/YVTN_repeat-like_dom_sf"/>
</dbReference>
<gene>
    <name evidence="2" type="ORF">SASPL_143897</name>
</gene>
<evidence type="ECO:0000313" key="3">
    <source>
        <dbReference type="Proteomes" id="UP000298416"/>
    </source>
</evidence>
<sequence length="193" mass="20425">MMKLFLSLALMPSPLQLTIISNGRLRDVVVAVQKSSFAWALDRSNGDIVWFTKAGPGALEGGGVCGAASDGVRVYTNIVNGDRLPFTLKPSTQITTGKILRTTANPSNDTAHGPVTTVNGVLFAGSVPPTGPVYAMDARTESIIWTFNSGATVYVGASSIYGCIFIGHGYSIGLAKFHPTWNTGKYLFAFCVT</sequence>
<dbReference type="AlphaFoldDB" id="A0A8X8ZAR8"/>
<dbReference type="PANTHER" id="PTHR32303:SF18">
    <property type="entry name" value="POLYVINYLALCOHOL DEHYDROGENASE-LIKE"/>
    <property type="match status" value="1"/>
</dbReference>
<proteinExistence type="predicted"/>
<dbReference type="Proteomes" id="UP000298416">
    <property type="component" value="Unassembled WGS sequence"/>
</dbReference>
<feature type="signal peptide" evidence="1">
    <location>
        <begin position="1"/>
        <end position="17"/>
    </location>
</feature>
<evidence type="ECO:0000313" key="2">
    <source>
        <dbReference type="EMBL" id="KAG6397727.1"/>
    </source>
</evidence>
<accession>A0A8X8ZAR8</accession>
<name>A0A8X8ZAR8_SALSN</name>
<organism evidence="2">
    <name type="scientific">Salvia splendens</name>
    <name type="common">Scarlet sage</name>
    <dbReference type="NCBI Taxonomy" id="180675"/>
    <lineage>
        <taxon>Eukaryota</taxon>
        <taxon>Viridiplantae</taxon>
        <taxon>Streptophyta</taxon>
        <taxon>Embryophyta</taxon>
        <taxon>Tracheophyta</taxon>
        <taxon>Spermatophyta</taxon>
        <taxon>Magnoliopsida</taxon>
        <taxon>eudicotyledons</taxon>
        <taxon>Gunneridae</taxon>
        <taxon>Pentapetalae</taxon>
        <taxon>asterids</taxon>
        <taxon>lamiids</taxon>
        <taxon>Lamiales</taxon>
        <taxon>Lamiaceae</taxon>
        <taxon>Nepetoideae</taxon>
        <taxon>Mentheae</taxon>
        <taxon>Salviinae</taxon>
        <taxon>Salvia</taxon>
        <taxon>Salvia subgen. Calosphace</taxon>
        <taxon>core Calosphace</taxon>
    </lineage>
</organism>
<dbReference type="PANTHER" id="PTHR32303">
    <property type="entry name" value="QUINOPROTEIN ALCOHOL DEHYDROGENASE (CYTOCHROME C)"/>
    <property type="match status" value="1"/>
</dbReference>
<dbReference type="EMBL" id="PNBA02000016">
    <property type="protein sequence ID" value="KAG6397727.1"/>
    <property type="molecule type" value="Genomic_DNA"/>
</dbReference>
<dbReference type="SUPFAM" id="SSF50998">
    <property type="entry name" value="Quinoprotein alcohol dehydrogenase-like"/>
    <property type="match status" value="1"/>
</dbReference>
<reference evidence="2" key="1">
    <citation type="submission" date="2018-01" db="EMBL/GenBank/DDBJ databases">
        <authorList>
            <person name="Mao J.F."/>
        </authorList>
    </citation>
    <scope>NUCLEOTIDE SEQUENCE</scope>
    <source>
        <strain evidence="2">Huo1</strain>
        <tissue evidence="2">Leaf</tissue>
    </source>
</reference>
<evidence type="ECO:0000256" key="1">
    <source>
        <dbReference type="SAM" id="SignalP"/>
    </source>
</evidence>
<feature type="chain" id="PRO_5036485497" description="Polyvinyl alcohol dehydrogenase (Cytochrome)" evidence="1">
    <location>
        <begin position="18"/>
        <end position="193"/>
    </location>
</feature>
<evidence type="ECO:0008006" key="4">
    <source>
        <dbReference type="Google" id="ProtNLM"/>
    </source>
</evidence>
<comment type="caution">
    <text evidence="2">The sequence shown here is derived from an EMBL/GenBank/DDBJ whole genome shotgun (WGS) entry which is preliminary data.</text>
</comment>
<reference evidence="2" key="2">
    <citation type="submission" date="2020-08" db="EMBL/GenBank/DDBJ databases">
        <title>Plant Genome Project.</title>
        <authorList>
            <person name="Zhang R.-G."/>
        </authorList>
    </citation>
    <scope>NUCLEOTIDE SEQUENCE</scope>
    <source>
        <strain evidence="2">Huo1</strain>
        <tissue evidence="2">Leaf</tissue>
    </source>
</reference>
<keyword evidence="1" id="KW-0732">Signal</keyword>